<dbReference type="InterPro" id="IPR001482">
    <property type="entry name" value="T2SS/T4SS_dom"/>
</dbReference>
<proteinExistence type="inferred from homology"/>
<feature type="domain" description="AAA+ ATPase" evidence="4">
    <location>
        <begin position="136"/>
        <end position="261"/>
    </location>
</feature>
<dbReference type="GO" id="GO:0016887">
    <property type="term" value="F:ATP hydrolysis activity"/>
    <property type="evidence" value="ECO:0007669"/>
    <property type="project" value="TreeGrafter"/>
</dbReference>
<comment type="caution">
    <text evidence="5">The sequence shown here is derived from an EMBL/GenBank/DDBJ whole genome shotgun (WGS) entry which is preliminary data.</text>
</comment>
<keyword evidence="2" id="KW-0547">Nucleotide-binding</keyword>
<dbReference type="Proteomes" id="UP000294937">
    <property type="component" value="Unassembled WGS sequence"/>
</dbReference>
<accession>A0A4R3L516</accession>
<dbReference type="InterPro" id="IPR027417">
    <property type="entry name" value="P-loop_NTPase"/>
</dbReference>
<keyword evidence="3" id="KW-0067">ATP-binding</keyword>
<dbReference type="RefSeq" id="WP_165875853.1">
    <property type="nucleotide sequence ID" value="NZ_SMAG01000003.1"/>
</dbReference>
<organism evidence="5 6">
    <name type="scientific">Hazenella coriacea</name>
    <dbReference type="NCBI Taxonomy" id="1179467"/>
    <lineage>
        <taxon>Bacteria</taxon>
        <taxon>Bacillati</taxon>
        <taxon>Bacillota</taxon>
        <taxon>Bacilli</taxon>
        <taxon>Bacillales</taxon>
        <taxon>Thermoactinomycetaceae</taxon>
        <taxon>Hazenella</taxon>
    </lineage>
</organism>
<evidence type="ECO:0000256" key="1">
    <source>
        <dbReference type="ARBA" id="ARBA00006611"/>
    </source>
</evidence>
<sequence>MDVISFINELFHQAIKQRASDIHIEPQADYLRIRQRIDGFLHQTDQVPMEFASAILSRLKVMAHLDIGEKRIPQDGAMSIHCLDDTVDVRLSTIPTLYGEKMVLRILASHSEAVVLEELGLEDEEGQRIEQLLRRSSGLLVVTGPTGSGKTTTLYAMMQKLNRTEINLVSLEDPIELQLRGINQIQVQPKIGFTFAQGLRAVLRQDPNVIMIGEIRDRETADIAIGAALTGHLVLSTLHTVDGASAITRLLDMNVEPYRIAASLSGVIAQRLVRLICIECKGVGCDRCSETGYRGRKGAFEVITIDEEVERMIIQKSTLTHLRQYFRQQGMRSLNQILELKVQEKQTTFTEYLRVMDDVEKEKMEV</sequence>
<dbReference type="PANTHER" id="PTHR30258">
    <property type="entry name" value="TYPE II SECRETION SYSTEM PROTEIN GSPE-RELATED"/>
    <property type="match status" value="1"/>
</dbReference>
<dbReference type="PANTHER" id="PTHR30258:SF2">
    <property type="entry name" value="COMG OPERON PROTEIN 1"/>
    <property type="match status" value="1"/>
</dbReference>
<dbReference type="Pfam" id="PF00437">
    <property type="entry name" value="T2SSE"/>
    <property type="match status" value="1"/>
</dbReference>
<dbReference type="Gene3D" id="3.40.50.300">
    <property type="entry name" value="P-loop containing nucleotide triphosphate hydrolases"/>
    <property type="match status" value="1"/>
</dbReference>
<evidence type="ECO:0000259" key="4">
    <source>
        <dbReference type="SMART" id="SM00382"/>
    </source>
</evidence>
<keyword evidence="6" id="KW-1185">Reference proteome</keyword>
<gene>
    <name evidence="5" type="ORF">EDD58_103125</name>
</gene>
<dbReference type="CDD" id="cd01129">
    <property type="entry name" value="PulE-GspE-like"/>
    <property type="match status" value="1"/>
</dbReference>
<evidence type="ECO:0000256" key="2">
    <source>
        <dbReference type="ARBA" id="ARBA00022741"/>
    </source>
</evidence>
<dbReference type="EMBL" id="SMAG01000003">
    <property type="protein sequence ID" value="TCS94709.1"/>
    <property type="molecule type" value="Genomic_DNA"/>
</dbReference>
<dbReference type="SUPFAM" id="SSF52540">
    <property type="entry name" value="P-loop containing nucleoside triphosphate hydrolases"/>
    <property type="match status" value="1"/>
</dbReference>
<dbReference type="GO" id="GO:0005886">
    <property type="term" value="C:plasma membrane"/>
    <property type="evidence" value="ECO:0007669"/>
    <property type="project" value="TreeGrafter"/>
</dbReference>
<evidence type="ECO:0000313" key="5">
    <source>
        <dbReference type="EMBL" id="TCS94709.1"/>
    </source>
</evidence>
<dbReference type="InterPro" id="IPR003593">
    <property type="entry name" value="AAA+_ATPase"/>
</dbReference>
<comment type="similarity">
    <text evidence="1">Belongs to the GSP E family.</text>
</comment>
<dbReference type="GO" id="GO:0005524">
    <property type="term" value="F:ATP binding"/>
    <property type="evidence" value="ECO:0007669"/>
    <property type="project" value="UniProtKB-KW"/>
</dbReference>
<evidence type="ECO:0000256" key="3">
    <source>
        <dbReference type="ARBA" id="ARBA00022840"/>
    </source>
</evidence>
<dbReference type="AlphaFoldDB" id="A0A4R3L516"/>
<dbReference type="SMART" id="SM00382">
    <property type="entry name" value="AAA"/>
    <property type="match status" value="1"/>
</dbReference>
<name>A0A4R3L516_9BACL</name>
<evidence type="ECO:0000313" key="6">
    <source>
        <dbReference type="Proteomes" id="UP000294937"/>
    </source>
</evidence>
<dbReference type="Gene3D" id="3.30.450.90">
    <property type="match status" value="1"/>
</dbReference>
<protein>
    <submittedName>
        <fullName evidence="5">Type II secretion system protein E (GspE)</fullName>
    </submittedName>
</protein>
<reference evidence="5 6" key="1">
    <citation type="submission" date="2019-03" db="EMBL/GenBank/DDBJ databases">
        <title>Genomic Encyclopedia of Type Strains, Phase IV (KMG-IV): sequencing the most valuable type-strain genomes for metagenomic binning, comparative biology and taxonomic classification.</title>
        <authorList>
            <person name="Goeker M."/>
        </authorList>
    </citation>
    <scope>NUCLEOTIDE SEQUENCE [LARGE SCALE GENOMIC DNA]</scope>
    <source>
        <strain evidence="5 6">DSM 45707</strain>
    </source>
</reference>